<evidence type="ECO:0000256" key="1">
    <source>
        <dbReference type="ARBA" id="ARBA00023015"/>
    </source>
</evidence>
<evidence type="ECO:0000313" key="6">
    <source>
        <dbReference type="Proteomes" id="UP001316184"/>
    </source>
</evidence>
<dbReference type="PANTHER" id="PTHR46796:SF6">
    <property type="entry name" value="ARAC SUBFAMILY"/>
    <property type="match status" value="1"/>
</dbReference>
<dbReference type="RefSeq" id="WP_232401640.1">
    <property type="nucleotide sequence ID" value="NZ_CP102173.1"/>
</dbReference>
<evidence type="ECO:0000256" key="3">
    <source>
        <dbReference type="ARBA" id="ARBA00023163"/>
    </source>
</evidence>
<reference evidence="5 6" key="1">
    <citation type="submission" date="2022-08" db="EMBL/GenBank/DDBJ databases">
        <title>novel species in genus Aeromicrobium.</title>
        <authorList>
            <person name="Ye L."/>
        </authorList>
    </citation>
    <scope>NUCLEOTIDE SEQUENCE [LARGE SCALE GENOMIC DNA]</scope>
    <source>
        <strain evidence="6">zg-Y1379</strain>
    </source>
</reference>
<keyword evidence="2" id="KW-0238">DNA-binding</keyword>
<dbReference type="Pfam" id="PF12833">
    <property type="entry name" value="HTH_18"/>
    <property type="match status" value="1"/>
</dbReference>
<name>A0ABY5M7C9_9ACTN</name>
<gene>
    <name evidence="5" type="ORF">NQV15_13625</name>
</gene>
<dbReference type="PROSITE" id="PS01124">
    <property type="entry name" value="HTH_ARAC_FAMILY_2"/>
    <property type="match status" value="1"/>
</dbReference>
<proteinExistence type="predicted"/>
<feature type="domain" description="HTH araC/xylS-type" evidence="4">
    <location>
        <begin position="208"/>
        <end position="309"/>
    </location>
</feature>
<evidence type="ECO:0000256" key="2">
    <source>
        <dbReference type="ARBA" id="ARBA00023125"/>
    </source>
</evidence>
<evidence type="ECO:0000259" key="4">
    <source>
        <dbReference type="PROSITE" id="PS01124"/>
    </source>
</evidence>
<keyword evidence="6" id="KW-1185">Reference proteome</keyword>
<dbReference type="SMART" id="SM00342">
    <property type="entry name" value="HTH_ARAC"/>
    <property type="match status" value="1"/>
</dbReference>
<keyword evidence="3" id="KW-0804">Transcription</keyword>
<dbReference type="InterPro" id="IPR018060">
    <property type="entry name" value="HTH_AraC"/>
</dbReference>
<keyword evidence="1" id="KW-0805">Transcription regulation</keyword>
<evidence type="ECO:0000313" key="5">
    <source>
        <dbReference type="EMBL" id="UUP12888.1"/>
    </source>
</evidence>
<sequence>MSALSPVEFSTVGLPDQERIELWEGHNADALIGLRCRTLEASQLEATEVNVQLNSIGLARVVGTSHVVERDAELIRRRPSDSVVMYFSLVGDAFFYSEDGVRTVRPGQLLLCDADKAFMRGFSRGLEELVIKMPRSIFADVADIRALTDPMVFDFSKGGNAHAAALAQHVNRATRSNERVPPDEQAILELVSVLASGARDDLNTAHRAAAKAFIEGRISDPSLSATKVADAIGISARHLSRVFAADGVSVPRYILARRLDVARALLEKPAAASMTIAEIAHHCGFASAAHFSNAFVLKFSERASDVRRDAAAARAMSAS</sequence>
<dbReference type="SUPFAM" id="SSF46689">
    <property type="entry name" value="Homeodomain-like"/>
    <property type="match status" value="1"/>
</dbReference>
<accession>A0ABY5M7C9</accession>
<dbReference type="InterPro" id="IPR009057">
    <property type="entry name" value="Homeodomain-like_sf"/>
</dbReference>
<organism evidence="5 6">
    <name type="scientific">Aeromicrobium wangtongii</name>
    <dbReference type="NCBI Taxonomy" id="2969247"/>
    <lineage>
        <taxon>Bacteria</taxon>
        <taxon>Bacillati</taxon>
        <taxon>Actinomycetota</taxon>
        <taxon>Actinomycetes</taxon>
        <taxon>Propionibacteriales</taxon>
        <taxon>Nocardioidaceae</taxon>
        <taxon>Aeromicrobium</taxon>
    </lineage>
</organism>
<protein>
    <submittedName>
        <fullName evidence="5">Helix-turn-helix domain-containing protein</fullName>
    </submittedName>
</protein>
<dbReference type="EMBL" id="CP102173">
    <property type="protein sequence ID" value="UUP12888.1"/>
    <property type="molecule type" value="Genomic_DNA"/>
</dbReference>
<dbReference type="Proteomes" id="UP001316184">
    <property type="component" value="Chromosome"/>
</dbReference>
<dbReference type="PANTHER" id="PTHR46796">
    <property type="entry name" value="HTH-TYPE TRANSCRIPTIONAL ACTIVATOR RHAS-RELATED"/>
    <property type="match status" value="1"/>
</dbReference>
<dbReference type="Gene3D" id="1.10.10.60">
    <property type="entry name" value="Homeodomain-like"/>
    <property type="match status" value="1"/>
</dbReference>
<dbReference type="InterPro" id="IPR050204">
    <property type="entry name" value="AraC_XylS_family_regulators"/>
</dbReference>